<organism evidence="1 2">
    <name type="scientific">Ranatra chinensis</name>
    <dbReference type="NCBI Taxonomy" id="642074"/>
    <lineage>
        <taxon>Eukaryota</taxon>
        <taxon>Metazoa</taxon>
        <taxon>Ecdysozoa</taxon>
        <taxon>Arthropoda</taxon>
        <taxon>Hexapoda</taxon>
        <taxon>Insecta</taxon>
        <taxon>Pterygota</taxon>
        <taxon>Neoptera</taxon>
        <taxon>Paraneoptera</taxon>
        <taxon>Hemiptera</taxon>
        <taxon>Heteroptera</taxon>
        <taxon>Panheteroptera</taxon>
        <taxon>Nepomorpha</taxon>
        <taxon>Nepidae</taxon>
        <taxon>Ranatrinae</taxon>
        <taxon>Ranatra</taxon>
    </lineage>
</organism>
<keyword evidence="2" id="KW-1185">Reference proteome</keyword>
<name>A0ABD0YLH6_9HEMI</name>
<protein>
    <submittedName>
        <fullName evidence="1">Uncharacterized protein</fullName>
    </submittedName>
</protein>
<proteinExistence type="predicted"/>
<sequence length="113" mass="13068">MWACLNILSGPELSLSTYKLWLEAPAWFNVILNKDLICTITINNLKKNEEISRSGWEVNFTKKKLMEQIMECIGHIRSLAMSTTALYFVVNHVLPQGKCKWNITSVFQKILQH</sequence>
<evidence type="ECO:0000313" key="1">
    <source>
        <dbReference type="EMBL" id="KAL1123292.1"/>
    </source>
</evidence>
<dbReference type="EMBL" id="JBFDAA010000012">
    <property type="protein sequence ID" value="KAL1123292.1"/>
    <property type="molecule type" value="Genomic_DNA"/>
</dbReference>
<gene>
    <name evidence="1" type="ORF">AAG570_002378</name>
</gene>
<accession>A0ABD0YLH6</accession>
<reference evidence="1 2" key="1">
    <citation type="submission" date="2024-07" db="EMBL/GenBank/DDBJ databases">
        <title>Chromosome-level genome assembly of the water stick insect Ranatra chinensis (Heteroptera: Nepidae).</title>
        <authorList>
            <person name="Liu X."/>
        </authorList>
    </citation>
    <scope>NUCLEOTIDE SEQUENCE [LARGE SCALE GENOMIC DNA]</scope>
    <source>
        <strain evidence="1">Cailab_2021Rc</strain>
        <tissue evidence="1">Muscle</tissue>
    </source>
</reference>
<dbReference type="Proteomes" id="UP001558652">
    <property type="component" value="Unassembled WGS sequence"/>
</dbReference>
<dbReference type="AlphaFoldDB" id="A0ABD0YLH6"/>
<evidence type="ECO:0000313" key="2">
    <source>
        <dbReference type="Proteomes" id="UP001558652"/>
    </source>
</evidence>
<comment type="caution">
    <text evidence="1">The sequence shown here is derived from an EMBL/GenBank/DDBJ whole genome shotgun (WGS) entry which is preliminary data.</text>
</comment>